<reference evidence="1 2" key="1">
    <citation type="journal article" date="2019" name="Genome Biol. Evol.">
        <title>Insights into the evolution of the New World diploid cottons (Gossypium, subgenus Houzingenia) based on genome sequencing.</title>
        <authorList>
            <person name="Grover C.E."/>
            <person name="Arick M.A. 2nd"/>
            <person name="Thrash A."/>
            <person name="Conover J.L."/>
            <person name="Sanders W.S."/>
            <person name="Peterson D.G."/>
            <person name="Frelichowski J.E."/>
            <person name="Scheffler J.A."/>
            <person name="Scheffler B.E."/>
            <person name="Wendel J.F."/>
        </authorList>
    </citation>
    <scope>NUCLEOTIDE SEQUENCE [LARGE SCALE GENOMIC DNA]</scope>
    <source>
        <strain evidence="1">8</strain>
        <tissue evidence="1">Leaf</tissue>
    </source>
</reference>
<dbReference type="Proteomes" id="UP000593568">
    <property type="component" value="Unassembled WGS sequence"/>
</dbReference>
<comment type="caution">
    <text evidence="1">The sequence shown here is derived from an EMBL/GenBank/DDBJ whole genome shotgun (WGS) entry which is preliminary data.</text>
</comment>
<evidence type="ECO:0000313" key="2">
    <source>
        <dbReference type="Proteomes" id="UP000593568"/>
    </source>
</evidence>
<organism evidence="1 2">
    <name type="scientific">Gossypium trilobum</name>
    <dbReference type="NCBI Taxonomy" id="34281"/>
    <lineage>
        <taxon>Eukaryota</taxon>
        <taxon>Viridiplantae</taxon>
        <taxon>Streptophyta</taxon>
        <taxon>Embryophyta</taxon>
        <taxon>Tracheophyta</taxon>
        <taxon>Spermatophyta</taxon>
        <taxon>Magnoliopsida</taxon>
        <taxon>eudicotyledons</taxon>
        <taxon>Gunneridae</taxon>
        <taxon>Pentapetalae</taxon>
        <taxon>rosids</taxon>
        <taxon>malvids</taxon>
        <taxon>Malvales</taxon>
        <taxon>Malvaceae</taxon>
        <taxon>Malvoideae</taxon>
        <taxon>Gossypium</taxon>
    </lineage>
</organism>
<gene>
    <name evidence="1" type="ORF">Gotri_006885</name>
</gene>
<keyword evidence="2" id="KW-1185">Reference proteome</keyword>
<dbReference type="AlphaFoldDB" id="A0A7J9FGU1"/>
<protein>
    <submittedName>
        <fullName evidence="1">Uncharacterized protein</fullName>
    </submittedName>
</protein>
<sequence length="151" mass="18091">MKLLDWLTWFFKHNTNEYCRLFACALWAIWTERNKWIHEGQRRSRISIADSIRNHIREIDGLQVPLPIRWMESKRWQPPKPPFMKINFDAAYRKKDEKSCSGISNEGEDRSEIGALIRDRNFLTGEQWRSRAGVLKFARGAIERYMRGMIF</sequence>
<name>A0A7J9FGU1_9ROSI</name>
<proteinExistence type="predicted"/>
<accession>A0A7J9FGU1</accession>
<dbReference type="EMBL" id="JABEZW010000036">
    <property type="protein sequence ID" value="MBA0784391.1"/>
    <property type="molecule type" value="Genomic_DNA"/>
</dbReference>
<evidence type="ECO:0000313" key="1">
    <source>
        <dbReference type="EMBL" id="MBA0784391.1"/>
    </source>
</evidence>